<feature type="transmembrane region" description="Helical" evidence="6">
    <location>
        <begin position="541"/>
        <end position="562"/>
    </location>
</feature>
<keyword evidence="7" id="KW-0732">Signal</keyword>
<dbReference type="InterPro" id="IPR022535">
    <property type="entry name" value="Golgi_pH-regulator_cons_dom"/>
</dbReference>
<feature type="transmembrane region" description="Helical" evidence="6">
    <location>
        <begin position="383"/>
        <end position="413"/>
    </location>
</feature>
<evidence type="ECO:0000256" key="1">
    <source>
        <dbReference type="ARBA" id="ARBA00004141"/>
    </source>
</evidence>
<accession>A0A316VW45</accession>
<keyword evidence="2 6" id="KW-0812">Transmembrane</keyword>
<evidence type="ECO:0000256" key="6">
    <source>
        <dbReference type="SAM" id="Phobius"/>
    </source>
</evidence>
<feature type="transmembrane region" description="Helical" evidence="6">
    <location>
        <begin position="215"/>
        <end position="234"/>
    </location>
</feature>
<comment type="subcellular location">
    <subcellularLocation>
        <location evidence="1">Membrane</location>
        <topology evidence="1">Multi-pass membrane protein</topology>
    </subcellularLocation>
</comment>
<evidence type="ECO:0008006" key="12">
    <source>
        <dbReference type="Google" id="ProtNLM"/>
    </source>
</evidence>
<name>A0A316VW45_9BASI</name>
<proteinExistence type="predicted"/>
<dbReference type="InterPro" id="IPR015672">
    <property type="entry name" value="GPHR/GTG"/>
</dbReference>
<sequence length="591" mass="62822">MLPILLVLALRTGLFLSCRALLLPILFGEAQHASLDPSPSSTSSAPPHKRSRTNEESYAMGLRTGSGGGGGLPSPVSSPSARRGGPGGAASGAFSAITGPSTSVNNSFGSISDATPSSSDLANRLVQIFKRSLLPGTDIHGLTSLLFALSFEEATMLFALVLLEALDWLPRSTLVGNWKWSLIGVLALSIVIVPLGICLLLTFRVEGSSSQTRRGLFAFLPFLGWILLFLRVPLPSALSGSSSAGLLDAALARTAVLGVSLIALLSGSAAASSAMDSWDAWFSKRRPRPPTAQDVKTAQDSFDRARSDLQTRKDTLESLNNRSSSEERSSGFFGRLWGGSGRDREASSLRAEISGLEMLARAMRDDLDRITRLKREAEWSKTLWGRVLLGVGHIFSVYCVWRVGLALLSLLLLGYRDSAPPDFVSVGLAHLVRFLGPGASESIDLAMWTRQISLLFVGALIIVRMRSVLSGLGAFFRAASTGVSTGFLILFLAEVMTIYLLATLIQLRTALPPSFSGATPDASDQPSQTQHLQHPPLLSTLPSFAIVFGALFDGGFLIAALVTGLHRWFTRDTEPTLFGAGGSAGAGGLPR</sequence>
<gene>
    <name evidence="10" type="ORF">IE81DRAFT_324317</name>
</gene>
<organism evidence="10 11">
    <name type="scientific">Ceraceosorus guamensis</name>
    <dbReference type="NCBI Taxonomy" id="1522189"/>
    <lineage>
        <taxon>Eukaryota</taxon>
        <taxon>Fungi</taxon>
        <taxon>Dikarya</taxon>
        <taxon>Basidiomycota</taxon>
        <taxon>Ustilaginomycotina</taxon>
        <taxon>Exobasidiomycetes</taxon>
        <taxon>Ceraceosorales</taxon>
        <taxon>Ceraceosoraceae</taxon>
        <taxon>Ceraceosorus</taxon>
    </lineage>
</organism>
<dbReference type="GO" id="GO:0016020">
    <property type="term" value="C:membrane"/>
    <property type="evidence" value="ECO:0007669"/>
    <property type="project" value="UniProtKB-SubCell"/>
</dbReference>
<dbReference type="Proteomes" id="UP000245783">
    <property type="component" value="Unassembled WGS sequence"/>
</dbReference>
<evidence type="ECO:0000313" key="11">
    <source>
        <dbReference type="Proteomes" id="UP000245783"/>
    </source>
</evidence>
<dbReference type="InterPro" id="IPR025969">
    <property type="entry name" value="ABA_GPCR_dom"/>
</dbReference>
<dbReference type="InParanoid" id="A0A316VW45"/>
<feature type="transmembrane region" description="Helical" evidence="6">
    <location>
        <begin position="180"/>
        <end position="203"/>
    </location>
</feature>
<dbReference type="RefSeq" id="XP_025368849.1">
    <property type="nucleotide sequence ID" value="XM_025514204.1"/>
</dbReference>
<evidence type="ECO:0000256" key="5">
    <source>
        <dbReference type="SAM" id="MobiDB-lite"/>
    </source>
</evidence>
<dbReference type="Pfam" id="PF12430">
    <property type="entry name" value="ABA_GPCR"/>
    <property type="match status" value="1"/>
</dbReference>
<dbReference type="Pfam" id="PF12537">
    <property type="entry name" value="GPHR_N"/>
    <property type="match status" value="1"/>
</dbReference>
<keyword evidence="3 6" id="KW-1133">Transmembrane helix</keyword>
<keyword evidence="11" id="KW-1185">Reference proteome</keyword>
<evidence type="ECO:0000313" key="10">
    <source>
        <dbReference type="EMBL" id="PWN41689.1"/>
    </source>
</evidence>
<evidence type="ECO:0000256" key="2">
    <source>
        <dbReference type="ARBA" id="ARBA00022692"/>
    </source>
</evidence>
<feature type="domain" description="Golgi pH regulator conserved" evidence="9">
    <location>
        <begin position="245"/>
        <end position="315"/>
    </location>
</feature>
<feature type="chain" id="PRO_5016347442" description="Abscisic acid G-protein coupled receptor-like domain-containing protein" evidence="7">
    <location>
        <begin position="21"/>
        <end position="591"/>
    </location>
</feature>
<feature type="signal peptide" evidence="7">
    <location>
        <begin position="1"/>
        <end position="20"/>
    </location>
</feature>
<feature type="compositionally biased region" description="Low complexity" evidence="5">
    <location>
        <begin position="34"/>
        <end position="46"/>
    </location>
</feature>
<evidence type="ECO:0000256" key="3">
    <source>
        <dbReference type="ARBA" id="ARBA00022989"/>
    </source>
</evidence>
<dbReference type="AlphaFoldDB" id="A0A316VW45"/>
<feature type="transmembrane region" description="Helical" evidence="6">
    <location>
        <begin position="487"/>
        <end position="507"/>
    </location>
</feature>
<dbReference type="EMBL" id="KZ819389">
    <property type="protein sequence ID" value="PWN41689.1"/>
    <property type="molecule type" value="Genomic_DNA"/>
</dbReference>
<feature type="domain" description="Abscisic acid G-protein coupled receptor-like" evidence="8">
    <location>
        <begin position="380"/>
        <end position="571"/>
    </location>
</feature>
<dbReference type="GeneID" id="37036074"/>
<reference evidence="10 11" key="1">
    <citation type="journal article" date="2018" name="Mol. Biol. Evol.">
        <title>Broad Genomic Sampling Reveals a Smut Pathogenic Ancestry of the Fungal Clade Ustilaginomycotina.</title>
        <authorList>
            <person name="Kijpornyongpan T."/>
            <person name="Mondo S.J."/>
            <person name="Barry K."/>
            <person name="Sandor L."/>
            <person name="Lee J."/>
            <person name="Lipzen A."/>
            <person name="Pangilinan J."/>
            <person name="LaButti K."/>
            <person name="Hainaut M."/>
            <person name="Henrissat B."/>
            <person name="Grigoriev I.V."/>
            <person name="Spatafora J.W."/>
            <person name="Aime M.C."/>
        </authorList>
    </citation>
    <scope>NUCLEOTIDE SEQUENCE [LARGE SCALE GENOMIC DNA]</scope>
    <source>
        <strain evidence="10 11">MCA 4658</strain>
    </source>
</reference>
<dbReference type="PANTHER" id="PTHR15948">
    <property type="entry name" value="G-PROTEIN COUPLED RECEPTOR 89-RELATED"/>
    <property type="match status" value="1"/>
</dbReference>
<evidence type="ECO:0000256" key="7">
    <source>
        <dbReference type="SAM" id="SignalP"/>
    </source>
</evidence>
<evidence type="ECO:0000259" key="8">
    <source>
        <dbReference type="Pfam" id="PF12430"/>
    </source>
</evidence>
<dbReference type="PANTHER" id="PTHR15948:SF0">
    <property type="entry name" value="GOLGI PH REGULATOR A-RELATED"/>
    <property type="match status" value="1"/>
</dbReference>
<feature type="transmembrane region" description="Helical" evidence="6">
    <location>
        <begin position="452"/>
        <end position="475"/>
    </location>
</feature>
<evidence type="ECO:0000259" key="9">
    <source>
        <dbReference type="Pfam" id="PF12537"/>
    </source>
</evidence>
<feature type="transmembrane region" description="Helical" evidence="6">
    <location>
        <begin position="254"/>
        <end position="278"/>
    </location>
</feature>
<protein>
    <recommendedName>
        <fullName evidence="12">Abscisic acid G-protein coupled receptor-like domain-containing protein</fullName>
    </recommendedName>
</protein>
<evidence type="ECO:0000256" key="4">
    <source>
        <dbReference type="ARBA" id="ARBA00023136"/>
    </source>
</evidence>
<dbReference type="OrthoDB" id="264392at2759"/>
<feature type="compositionally biased region" description="Low complexity" evidence="5">
    <location>
        <begin position="73"/>
        <end position="83"/>
    </location>
</feature>
<keyword evidence="4 6" id="KW-0472">Membrane</keyword>
<feature type="region of interest" description="Disordered" evidence="5">
    <location>
        <begin position="33"/>
        <end position="92"/>
    </location>
</feature>